<dbReference type="Proteomes" id="UP001165960">
    <property type="component" value="Unassembled WGS sequence"/>
</dbReference>
<keyword evidence="2" id="KW-1185">Reference proteome</keyword>
<name>A0ACC2SZD1_9FUNG</name>
<evidence type="ECO:0000313" key="1">
    <source>
        <dbReference type="EMBL" id="KAJ9067663.1"/>
    </source>
</evidence>
<accession>A0ACC2SZD1</accession>
<evidence type="ECO:0000313" key="2">
    <source>
        <dbReference type="Proteomes" id="UP001165960"/>
    </source>
</evidence>
<proteinExistence type="predicted"/>
<comment type="caution">
    <text evidence="1">The sequence shown here is derived from an EMBL/GenBank/DDBJ whole genome shotgun (WGS) entry which is preliminary data.</text>
</comment>
<protein>
    <submittedName>
        <fullName evidence="1">Uncharacterized protein</fullName>
    </submittedName>
</protein>
<reference evidence="1" key="1">
    <citation type="submission" date="2022-04" db="EMBL/GenBank/DDBJ databases">
        <title>Genome of the entomopathogenic fungus Entomophthora muscae.</title>
        <authorList>
            <person name="Elya C."/>
            <person name="Lovett B.R."/>
            <person name="Lee E."/>
            <person name="Macias A.M."/>
            <person name="Hajek A.E."/>
            <person name="De Bivort B.L."/>
            <person name="Kasson M.T."/>
            <person name="De Fine Licht H.H."/>
            <person name="Stajich J.E."/>
        </authorList>
    </citation>
    <scope>NUCLEOTIDE SEQUENCE</scope>
    <source>
        <strain evidence="1">Berkeley</strain>
    </source>
</reference>
<sequence>MEDVLLNALPRLRLLYCSGWGCLVPRGIFACLCAVGPVCHQLSATQCSMLEALAFVSNQMDNDEYKLCFSSPLFEIKTLLFQSQLSFHPPSSCRQRSFHRYLQQIPANHSRPLPPDVAYECDLDFQEMTVNGLSPELPACALCQIHVCYGRVPSHLPQTLGGGPAGHYLSLVPYLLGQCVGVGF</sequence>
<organism evidence="1 2">
    <name type="scientific">Entomophthora muscae</name>
    <dbReference type="NCBI Taxonomy" id="34485"/>
    <lineage>
        <taxon>Eukaryota</taxon>
        <taxon>Fungi</taxon>
        <taxon>Fungi incertae sedis</taxon>
        <taxon>Zoopagomycota</taxon>
        <taxon>Entomophthoromycotina</taxon>
        <taxon>Entomophthoromycetes</taxon>
        <taxon>Entomophthorales</taxon>
        <taxon>Entomophthoraceae</taxon>
        <taxon>Entomophthora</taxon>
    </lineage>
</organism>
<dbReference type="EMBL" id="QTSX02003921">
    <property type="protein sequence ID" value="KAJ9067663.1"/>
    <property type="molecule type" value="Genomic_DNA"/>
</dbReference>
<gene>
    <name evidence="1" type="ORF">DSO57_1036869</name>
</gene>